<dbReference type="RefSeq" id="WP_179547760.1">
    <property type="nucleotide sequence ID" value="NZ_BSEW01000001.1"/>
</dbReference>
<dbReference type="Gene3D" id="3.40.50.1820">
    <property type="entry name" value="alpha/beta hydrolase"/>
    <property type="match status" value="1"/>
</dbReference>
<dbReference type="InterPro" id="IPR000073">
    <property type="entry name" value="AB_hydrolase_1"/>
</dbReference>
<accession>A0A852SP77</accession>
<dbReference type="SUPFAM" id="SSF53474">
    <property type="entry name" value="alpha/beta-Hydrolases"/>
    <property type="match status" value="1"/>
</dbReference>
<keyword evidence="3" id="KW-1185">Reference proteome</keyword>
<gene>
    <name evidence="2" type="ORF">BJ984_001826</name>
</gene>
<evidence type="ECO:0000259" key="1">
    <source>
        <dbReference type="Pfam" id="PF12697"/>
    </source>
</evidence>
<dbReference type="AlphaFoldDB" id="A0A852SP77"/>
<dbReference type="GO" id="GO:0016020">
    <property type="term" value="C:membrane"/>
    <property type="evidence" value="ECO:0007669"/>
    <property type="project" value="TreeGrafter"/>
</dbReference>
<proteinExistence type="predicted"/>
<reference evidence="2 3" key="1">
    <citation type="submission" date="2020-07" db="EMBL/GenBank/DDBJ databases">
        <title>Sequencing the genomes of 1000 actinobacteria strains.</title>
        <authorList>
            <person name="Klenk H.-P."/>
        </authorList>
    </citation>
    <scope>NUCLEOTIDE SEQUENCE [LARGE SCALE GENOMIC DNA]</scope>
    <source>
        <strain evidence="2 3">DSM 26474</strain>
    </source>
</reference>
<dbReference type="PANTHER" id="PTHR43798:SF33">
    <property type="entry name" value="HYDROLASE, PUTATIVE (AFU_ORTHOLOGUE AFUA_2G14860)-RELATED"/>
    <property type="match status" value="1"/>
</dbReference>
<dbReference type="GO" id="GO:0046464">
    <property type="term" value="P:acylglycerol catabolic process"/>
    <property type="evidence" value="ECO:0007669"/>
    <property type="project" value="TreeGrafter"/>
</dbReference>
<feature type="domain" description="AB hydrolase-1" evidence="1">
    <location>
        <begin position="26"/>
        <end position="251"/>
    </location>
</feature>
<dbReference type="InterPro" id="IPR029058">
    <property type="entry name" value="AB_hydrolase_fold"/>
</dbReference>
<dbReference type="Pfam" id="PF12697">
    <property type="entry name" value="Abhydrolase_6"/>
    <property type="match status" value="1"/>
</dbReference>
<sequence length="264" mass="27954">MTSNAAYPVQLSTLRWGPPDARPAALLLHGLTSSAGTWWQVAAALAAEGWSVTAADLRGHGASPRTLGYALDDYAGDVLTLAPPGNPVRGWDLVIGHSLGGAVATVAAARHHHWARALLLLDPVLDVPEERHDALVTDLVAELGELDPAALLAANPRWHTEDATQKATAARLVSPYVVERTVRDNERWQLEPVAAGIRSRVRVLAADQEQGASFTTAEGERLSAASPTFDFAVVDGAAHSIQRDDPERVVAEALALHDGLPGVL</sequence>
<dbReference type="PANTHER" id="PTHR43798">
    <property type="entry name" value="MONOACYLGLYCEROL LIPASE"/>
    <property type="match status" value="1"/>
</dbReference>
<comment type="caution">
    <text evidence="2">The sequence shown here is derived from an EMBL/GenBank/DDBJ whole genome shotgun (WGS) entry which is preliminary data.</text>
</comment>
<evidence type="ECO:0000313" key="2">
    <source>
        <dbReference type="EMBL" id="NYD70668.1"/>
    </source>
</evidence>
<dbReference type="InterPro" id="IPR050266">
    <property type="entry name" value="AB_hydrolase_sf"/>
</dbReference>
<organism evidence="2 3">
    <name type="scientific">Herbiconiux flava</name>
    <dbReference type="NCBI Taxonomy" id="881268"/>
    <lineage>
        <taxon>Bacteria</taxon>
        <taxon>Bacillati</taxon>
        <taxon>Actinomycetota</taxon>
        <taxon>Actinomycetes</taxon>
        <taxon>Micrococcales</taxon>
        <taxon>Microbacteriaceae</taxon>
        <taxon>Herbiconiux</taxon>
    </lineage>
</organism>
<evidence type="ECO:0000313" key="3">
    <source>
        <dbReference type="Proteomes" id="UP000549913"/>
    </source>
</evidence>
<dbReference type="GO" id="GO:0047372">
    <property type="term" value="F:monoacylglycerol lipase activity"/>
    <property type="evidence" value="ECO:0007669"/>
    <property type="project" value="TreeGrafter"/>
</dbReference>
<dbReference type="Proteomes" id="UP000549913">
    <property type="component" value="Unassembled WGS sequence"/>
</dbReference>
<name>A0A852SP77_9MICO</name>
<dbReference type="EMBL" id="JACCBM010000001">
    <property type="protein sequence ID" value="NYD70668.1"/>
    <property type="molecule type" value="Genomic_DNA"/>
</dbReference>
<protein>
    <submittedName>
        <fullName evidence="2">Pimeloyl-ACP methyl ester carboxylesterase</fullName>
    </submittedName>
</protein>